<reference evidence="1 2" key="1">
    <citation type="submission" date="2024-04" db="EMBL/GenBank/DDBJ databases">
        <title>WGS of bacteria from Torrens River.</title>
        <authorList>
            <person name="Wyrsch E.R."/>
            <person name="Drigo B."/>
        </authorList>
    </citation>
    <scope>NUCLEOTIDE SEQUENCE [LARGE SCALE GENOMIC DNA]</scope>
    <source>
        <strain evidence="1 2">TWI391</strain>
    </source>
</reference>
<comment type="caution">
    <text evidence="1">The sequence shown here is derived from an EMBL/GenBank/DDBJ whole genome shotgun (WGS) entry which is preliminary data.</text>
</comment>
<proteinExistence type="predicted"/>
<accession>A0ABV0BX25</accession>
<evidence type="ECO:0000313" key="1">
    <source>
        <dbReference type="EMBL" id="MEN5378099.1"/>
    </source>
</evidence>
<keyword evidence="2" id="KW-1185">Reference proteome</keyword>
<evidence type="ECO:0000313" key="2">
    <source>
        <dbReference type="Proteomes" id="UP001409291"/>
    </source>
</evidence>
<dbReference type="Proteomes" id="UP001409291">
    <property type="component" value="Unassembled WGS sequence"/>
</dbReference>
<sequence length="162" mass="17999">MKKRILITFGTRGLGQRIAKLLGDEFEIFFASSEEIPSLLLNSGKYFKLPAGLMPTYAHEVLKISLDHQIDYVLPLGGYEFEPLAVAKILFEEYDIKVIVPAQDVLQDYYVIENPPKELSLALLVDGKSLIDDFTTEHPGLDGLFVVSDSGDDFALCAVSKD</sequence>
<organism evidence="1 2">
    <name type="scientific">Sphingobacterium kitahiroshimense</name>
    <dbReference type="NCBI Taxonomy" id="470446"/>
    <lineage>
        <taxon>Bacteria</taxon>
        <taxon>Pseudomonadati</taxon>
        <taxon>Bacteroidota</taxon>
        <taxon>Sphingobacteriia</taxon>
        <taxon>Sphingobacteriales</taxon>
        <taxon>Sphingobacteriaceae</taxon>
        <taxon>Sphingobacterium</taxon>
    </lineage>
</organism>
<dbReference type="RefSeq" id="WP_132772346.1">
    <property type="nucleotide sequence ID" value="NZ_JAOQNK010000001.1"/>
</dbReference>
<dbReference type="EMBL" id="JBDJNQ010000005">
    <property type="protein sequence ID" value="MEN5378099.1"/>
    <property type="molecule type" value="Genomic_DNA"/>
</dbReference>
<protein>
    <submittedName>
        <fullName evidence="1">Uncharacterized protein</fullName>
    </submittedName>
</protein>
<name>A0ABV0BX25_9SPHI</name>
<dbReference type="Gene3D" id="3.40.50.20">
    <property type="match status" value="1"/>
</dbReference>
<gene>
    <name evidence="1" type="ORF">ABE541_12595</name>
</gene>